<feature type="compositionally biased region" description="Polar residues" evidence="22">
    <location>
        <begin position="899"/>
        <end position="928"/>
    </location>
</feature>
<keyword evidence="7" id="KW-1003">Cell membrane</keyword>
<dbReference type="Pfam" id="PF00595">
    <property type="entry name" value="PDZ"/>
    <property type="match status" value="5"/>
</dbReference>
<evidence type="ECO:0000256" key="4">
    <source>
        <dbReference type="ARBA" id="ARBA00004504"/>
    </source>
</evidence>
<evidence type="ECO:0000256" key="15">
    <source>
        <dbReference type="ARBA" id="ARBA00023136"/>
    </source>
</evidence>
<protein>
    <recommendedName>
        <fullName evidence="19">Membrane-associated guanylate kinase, WW and PDZ domain-containing protein 2</fullName>
    </recommendedName>
    <alternativeName>
        <fullName evidence="21">Atrophin-1-interacting protein 1</fullName>
    </alternativeName>
    <alternativeName>
        <fullName evidence="20">Membrane-associated guanylate kinase inverted 2</fullName>
    </alternativeName>
</protein>
<evidence type="ECO:0000256" key="14">
    <source>
        <dbReference type="ARBA" id="ARBA00023018"/>
    </source>
</evidence>
<feature type="region of interest" description="Disordered" evidence="22">
    <location>
        <begin position="816"/>
        <end position="847"/>
    </location>
</feature>
<dbReference type="CDD" id="cd06731">
    <property type="entry name" value="PDZ1_MAGI-1_3-like"/>
    <property type="match status" value="1"/>
</dbReference>
<feature type="domain" description="PDZ" evidence="26">
    <location>
        <begin position="18"/>
        <end position="102"/>
    </location>
</feature>
<evidence type="ECO:0000256" key="22">
    <source>
        <dbReference type="SAM" id="MobiDB-lite"/>
    </source>
</evidence>
<evidence type="ECO:0000256" key="13">
    <source>
        <dbReference type="ARBA" id="ARBA00022902"/>
    </source>
</evidence>
<dbReference type="GO" id="GO:0006897">
    <property type="term" value="P:endocytosis"/>
    <property type="evidence" value="ECO:0007669"/>
    <property type="project" value="UniProtKB-KW"/>
</dbReference>
<gene>
    <name evidence="27" type="primary">MAGI2</name>
</gene>
<dbReference type="FunFam" id="2.30.42.10:FF:000113">
    <property type="entry name" value="Membrane associated guanylate kinase, WW and PDZ domain containing 2"/>
    <property type="match status" value="1"/>
</dbReference>
<keyword evidence="12" id="KW-0967">Endosome</keyword>
<feature type="domain" description="WW" evidence="24">
    <location>
        <begin position="303"/>
        <end position="336"/>
    </location>
</feature>
<keyword evidence="10" id="KW-0771">Synaptosome</keyword>
<keyword evidence="28" id="KW-1185">Reference proteome</keyword>
<dbReference type="PANTHER" id="PTHR10316">
    <property type="entry name" value="MEMBRANE ASSOCIATED GUANYLATE KINASE-RELATED"/>
    <property type="match status" value="1"/>
</dbReference>
<dbReference type="FunFam" id="2.30.42.10:FF:000144">
    <property type="entry name" value="Membrane associated guanylate kinase, WW and PDZ domain containing 2"/>
    <property type="match status" value="1"/>
</dbReference>
<dbReference type="InterPro" id="IPR036020">
    <property type="entry name" value="WW_dom_sf"/>
</dbReference>
<dbReference type="SUPFAM" id="SSF50156">
    <property type="entry name" value="PDZ domain-like"/>
    <property type="match status" value="5"/>
</dbReference>
<dbReference type="GO" id="GO:0007165">
    <property type="term" value="P:signal transduction"/>
    <property type="evidence" value="ECO:0007669"/>
    <property type="project" value="TreeGrafter"/>
</dbReference>
<dbReference type="InterPro" id="IPR036034">
    <property type="entry name" value="PDZ_sf"/>
</dbReference>
<evidence type="ECO:0000256" key="5">
    <source>
        <dbReference type="ARBA" id="ARBA00004603"/>
    </source>
</evidence>
<dbReference type="Gene3D" id="2.30.42.10">
    <property type="match status" value="5"/>
</dbReference>
<dbReference type="FunFam" id="2.20.70.10:FF:000002">
    <property type="entry name" value="Membrane-associated guanylate kinase, WW and PDZ domain-containing protein 3 isoform 1"/>
    <property type="match status" value="1"/>
</dbReference>
<dbReference type="FunFam" id="2.30.42.10:FF:000155">
    <property type="entry name" value="membrane-associated guanylate kinase, WW and PDZ domain-containing protein 2 isoform X4"/>
    <property type="match status" value="1"/>
</dbReference>
<dbReference type="FunFam" id="2.30.42.10:FF:000005">
    <property type="entry name" value="Membrane associated guanylate kinase, WW and PDZ domain containing 1"/>
    <property type="match status" value="1"/>
</dbReference>
<dbReference type="InterPro" id="IPR027417">
    <property type="entry name" value="P-loop_NTPase"/>
</dbReference>
<dbReference type="GO" id="GO:0005770">
    <property type="term" value="C:late endosome"/>
    <property type="evidence" value="ECO:0007669"/>
    <property type="project" value="UniProtKB-SubCell"/>
</dbReference>
<dbReference type="PROSITE" id="PS00856">
    <property type="entry name" value="GUANYLATE_KINASE_1"/>
    <property type="match status" value="1"/>
</dbReference>
<dbReference type="InterPro" id="IPR001202">
    <property type="entry name" value="WW_dom"/>
</dbReference>
<dbReference type="PROSITE" id="PS50020">
    <property type="entry name" value="WW_DOMAIN_2"/>
    <property type="match status" value="2"/>
</dbReference>
<evidence type="ECO:0000313" key="27">
    <source>
        <dbReference type="Ensembl" id="ENSNNAP00000025973.1"/>
    </source>
</evidence>
<evidence type="ECO:0000256" key="18">
    <source>
        <dbReference type="ARBA" id="ARBA00034102"/>
    </source>
</evidence>
<dbReference type="CDD" id="cd00201">
    <property type="entry name" value="WW"/>
    <property type="match status" value="2"/>
</dbReference>
<dbReference type="GO" id="GO:0046332">
    <property type="term" value="F:SMAD binding"/>
    <property type="evidence" value="ECO:0007669"/>
    <property type="project" value="TreeGrafter"/>
</dbReference>
<dbReference type="Proteomes" id="UP000694559">
    <property type="component" value="Unplaced"/>
</dbReference>
<feature type="domain" description="PDZ" evidence="26">
    <location>
        <begin position="587"/>
        <end position="650"/>
    </location>
</feature>
<comment type="similarity">
    <text evidence="6">Belongs to the MAGUK family.</text>
</comment>
<dbReference type="CDD" id="cd06733">
    <property type="entry name" value="PDZ3_MAGI-1_3-like"/>
    <property type="match status" value="1"/>
</dbReference>
<evidence type="ECO:0000256" key="11">
    <source>
        <dbReference type="ARBA" id="ARBA00022737"/>
    </source>
</evidence>
<accession>A0A8C7E5X4</accession>
<keyword evidence="17" id="KW-0966">Cell projection</keyword>
<dbReference type="GO" id="GO:0005886">
    <property type="term" value="C:plasma membrane"/>
    <property type="evidence" value="ECO:0007669"/>
    <property type="project" value="UniProtKB-SubCell"/>
</dbReference>
<dbReference type="PROSITE" id="PS50106">
    <property type="entry name" value="PDZ"/>
    <property type="match status" value="5"/>
</dbReference>
<evidence type="ECO:0000259" key="24">
    <source>
        <dbReference type="PROSITE" id="PS50020"/>
    </source>
</evidence>
<evidence type="ECO:0000256" key="21">
    <source>
        <dbReference type="ARBA" id="ARBA00080410"/>
    </source>
</evidence>
<evidence type="ECO:0000256" key="6">
    <source>
        <dbReference type="ARBA" id="ARBA00007014"/>
    </source>
</evidence>
<dbReference type="SUPFAM" id="SSF52540">
    <property type="entry name" value="P-loop containing nucleoside triphosphate hydrolases"/>
    <property type="match status" value="1"/>
</dbReference>
<evidence type="ECO:0000256" key="17">
    <source>
        <dbReference type="ARBA" id="ARBA00023273"/>
    </source>
</evidence>
<dbReference type="InterPro" id="IPR008144">
    <property type="entry name" value="Guanylate_kin-like_dom"/>
</dbReference>
<keyword evidence="14" id="KW-0770">Synapse</keyword>
<evidence type="ECO:0000256" key="8">
    <source>
        <dbReference type="ARBA" id="ARBA00022490"/>
    </source>
</evidence>
<dbReference type="GO" id="GO:0030159">
    <property type="term" value="F:signaling receptor complex adaptor activity"/>
    <property type="evidence" value="ECO:0007669"/>
    <property type="project" value="TreeGrafter"/>
</dbReference>
<proteinExistence type="inferred from homology"/>
<dbReference type="SMART" id="SM00228">
    <property type="entry name" value="PDZ"/>
    <property type="match status" value="5"/>
</dbReference>
<evidence type="ECO:0000256" key="2">
    <source>
        <dbReference type="ARBA" id="ARBA00004202"/>
    </source>
</evidence>
<dbReference type="SMART" id="SM00456">
    <property type="entry name" value="WW"/>
    <property type="match status" value="2"/>
</dbReference>
<reference evidence="27" key="2">
    <citation type="submission" date="2025-09" db="UniProtKB">
        <authorList>
            <consortium name="Ensembl"/>
        </authorList>
    </citation>
    <scope>IDENTIFICATION</scope>
</reference>
<dbReference type="GO" id="GO:0030425">
    <property type="term" value="C:dendrite"/>
    <property type="evidence" value="ECO:0007669"/>
    <property type="project" value="TreeGrafter"/>
</dbReference>
<evidence type="ECO:0000256" key="7">
    <source>
        <dbReference type="ARBA" id="ARBA00022475"/>
    </source>
</evidence>
<dbReference type="Pfam" id="PF16663">
    <property type="entry name" value="MAGI_u1"/>
    <property type="match status" value="1"/>
</dbReference>
<keyword evidence="23" id="KW-1133">Transmembrane helix</keyword>
<dbReference type="GO" id="GO:0043113">
    <property type="term" value="P:receptor clustering"/>
    <property type="evidence" value="ECO:0007669"/>
    <property type="project" value="TreeGrafter"/>
</dbReference>
<feature type="domain" description="WW" evidence="24">
    <location>
        <begin position="349"/>
        <end position="382"/>
    </location>
</feature>
<feature type="domain" description="Guanylate kinase-like" evidence="25">
    <location>
        <begin position="110"/>
        <end position="194"/>
    </location>
</feature>
<dbReference type="Ensembl" id="ENSNNAT00000027224.1">
    <property type="protein sequence ID" value="ENSNNAP00000025973.1"/>
    <property type="gene ID" value="ENSNNAG00000015835.1"/>
</dbReference>
<dbReference type="InterPro" id="IPR001478">
    <property type="entry name" value="PDZ"/>
</dbReference>
<evidence type="ECO:0000256" key="20">
    <source>
        <dbReference type="ARBA" id="ARBA00079516"/>
    </source>
</evidence>
<evidence type="ECO:0000256" key="12">
    <source>
        <dbReference type="ARBA" id="ARBA00022753"/>
    </source>
</evidence>
<dbReference type="PROSITE" id="PS50052">
    <property type="entry name" value="GUANYLATE_KINASE_2"/>
    <property type="match status" value="1"/>
</dbReference>
<dbReference type="GO" id="GO:0005814">
    <property type="term" value="C:centriole"/>
    <property type="evidence" value="ECO:0007669"/>
    <property type="project" value="UniProtKB-SubCell"/>
</dbReference>
<feature type="region of interest" description="Disordered" evidence="22">
    <location>
        <begin position="899"/>
        <end position="992"/>
    </location>
</feature>
<reference evidence="27" key="1">
    <citation type="submission" date="2025-08" db="UniProtKB">
        <authorList>
            <consortium name="Ensembl"/>
        </authorList>
    </citation>
    <scope>IDENTIFICATION</scope>
</reference>
<keyword evidence="11" id="KW-0677">Repeat</keyword>
<sequence length="1158" mass="128869">MSKGGLKKKSHWTHRVHECAVVRNAEGQLGFELKGGAENGQFPYVGEVNAGQVAYESGGKLVPEELLLEVNETPVAGLTIRDVLAVIKHCKDPVRLKCVKQGGVVDKDLRHYLNLRFQKGSVDHELQQIIRDNLYLRTVPCTTRPHKEGEVPGVDYIFITVEDFMELEKSGALLESGTYEDNYYGTPKPPAEPVPLLLNVTDQILPGATPSSEGKRKRNKSVSNMEKAGIEPPEEEEEEKAVVNGNSMAITPESSEHEEKGTGVSGETSSQPYPAPVYSQPEEVKEEMDVTKHPKLEENDELGPLPDNWEMAYTEKGEVYFIDHNTKTTSWLDPRLAKKAKPPEECKENELPYGWEKIDDPIYGTYYVDHINRRTQFENPVLEAKRKLQQRTMPNAELGIKPLPVQSFREKPLFTRDASQLKGSFLSTTLKKSNMGFGFTIIGGDEPDEFLQVKSVIPDGPAAQDGKMETGDVIVYINEVCVLGHTHADVVKLFQSVPIGQSVNLVLCRGYPLPFDPEDPANSVVPPLTMMERPPVIVNGRHNYETYLEYISRTSQSVPDITDRPPHSLHSIPAESQLDATQAELMTVTIVKGAQGFGFTIADSPTGQRVKQILDVQGCPGLCEGDLIVEINQQNVQNMSHAEVVDILKECPVGSETSLFIHRGGFFSPWKTPKPMMEKWETQGSPQTSLSAPAAPQNIPFPPAFDPRKPDPYELYEKSRAIYESRRSDYKELDVHLWRMESGFGFRILGGDEPGQPILIGAVIAMGSADRDGRLHPGDELVYVDGIPVAGKTHRYVIDLMHNAARNGQVNLTVRRKVPPSGEPCPENGRSPGSVSTHHSSPRSDYATYANSNHVASSNNATPPESFPPHSVQTSDVIIHRKENEGFGFVIISSLNRPESGSTMEVNSPASAPSSEKQSPMAQQHSPGTQQSPVAQPAPPQPLQTQGHENSYRSEVKARQDVKPDIRQPPFTDYRQPPLDYRHPPVLDYQQSPPLDYRQPPLIDYRQHSPDTRQFPLSDYRPPQDFDYFTVDLEKGAKGFGFSIRGGREYKMDLYVLRLAEDGPAIRNGRMRVGDQIIEINGETTRDMTHARAIELIKSGGRRVRLLLKRGTGQVPEYGRFPLSFFITIIVVVVVVVVVDLVALTFQTTCIVFGVIWK</sequence>
<evidence type="ECO:0000256" key="1">
    <source>
        <dbReference type="ARBA" id="ARBA00004114"/>
    </source>
</evidence>
<evidence type="ECO:0000313" key="28">
    <source>
        <dbReference type="Proteomes" id="UP000694559"/>
    </source>
</evidence>
<feature type="transmembrane region" description="Helical" evidence="23">
    <location>
        <begin position="1125"/>
        <end position="1157"/>
    </location>
</feature>
<dbReference type="FunFam" id="3.30.63.10:FF:000003">
    <property type="entry name" value="Membrane-associated guanylate kinase, WW and PDZ domain-containing protein 3 isoform 1"/>
    <property type="match status" value="1"/>
</dbReference>
<dbReference type="GeneTree" id="ENSGT00940000155057"/>
<dbReference type="SMART" id="SM00072">
    <property type="entry name" value="GuKc"/>
    <property type="match status" value="1"/>
</dbReference>
<dbReference type="CDD" id="cd06730">
    <property type="entry name" value="PDZ0_MAGI-1_3-like"/>
    <property type="match status" value="1"/>
</dbReference>
<dbReference type="GO" id="GO:0045202">
    <property type="term" value="C:synapse"/>
    <property type="evidence" value="ECO:0007669"/>
    <property type="project" value="UniProtKB-SubCell"/>
</dbReference>
<dbReference type="Pfam" id="PF00397">
    <property type="entry name" value="WW"/>
    <property type="match status" value="1"/>
</dbReference>
<dbReference type="CDD" id="cd06732">
    <property type="entry name" value="PDZ2_MAGI-1_3-like"/>
    <property type="match status" value="1"/>
</dbReference>
<dbReference type="Gene3D" id="2.20.70.10">
    <property type="match status" value="2"/>
</dbReference>
<feature type="compositionally biased region" description="Basic and acidic residues" evidence="22">
    <location>
        <begin position="950"/>
        <end position="966"/>
    </location>
</feature>
<dbReference type="Pfam" id="PF00625">
    <property type="entry name" value="Guanylate_kin"/>
    <property type="match status" value="1"/>
</dbReference>
<keyword evidence="9" id="KW-0254">Endocytosis</keyword>
<dbReference type="PROSITE" id="PS01159">
    <property type="entry name" value="WW_DOMAIN_1"/>
    <property type="match status" value="2"/>
</dbReference>
<feature type="region of interest" description="Disordered" evidence="22">
    <location>
        <begin position="678"/>
        <end position="708"/>
    </location>
</feature>
<dbReference type="PANTHER" id="PTHR10316:SF27">
    <property type="entry name" value="MEMBRANE-ASSOCIATED GUANYLATE KINASE, WW AND PDZ DOMAIN-CONTAINING PROTEIN 2"/>
    <property type="match status" value="1"/>
</dbReference>
<name>A0A8C7E5X4_NAJNA</name>
<dbReference type="GO" id="GO:0070699">
    <property type="term" value="F:type II activin receptor binding"/>
    <property type="evidence" value="ECO:0007669"/>
    <property type="project" value="TreeGrafter"/>
</dbReference>
<keyword evidence="13" id="KW-0524">Neurogenesis</keyword>
<dbReference type="GO" id="GO:0001917">
    <property type="term" value="C:photoreceptor inner segment"/>
    <property type="evidence" value="ECO:0007669"/>
    <property type="project" value="UniProtKB-SubCell"/>
</dbReference>
<dbReference type="FunFam" id="2.20.70.10:FF:000001">
    <property type="entry name" value="Membrane-associated guanylate kinase, WW and PDZ domain-containing protein 1"/>
    <property type="match status" value="1"/>
</dbReference>
<dbReference type="SUPFAM" id="SSF51045">
    <property type="entry name" value="WW domain"/>
    <property type="match status" value="2"/>
</dbReference>
<dbReference type="CDD" id="cd06735">
    <property type="entry name" value="PDZ5_MAGI-1_3-like"/>
    <property type="match status" value="1"/>
</dbReference>
<feature type="domain" description="PDZ" evidence="26">
    <location>
        <begin position="1030"/>
        <end position="1112"/>
    </location>
</feature>
<evidence type="ECO:0000259" key="25">
    <source>
        <dbReference type="PROSITE" id="PS50052"/>
    </source>
</evidence>
<evidence type="ECO:0000256" key="23">
    <source>
        <dbReference type="SAM" id="Phobius"/>
    </source>
</evidence>
<dbReference type="GO" id="GO:0007399">
    <property type="term" value="P:nervous system development"/>
    <property type="evidence" value="ECO:0007669"/>
    <property type="project" value="UniProtKB-KW"/>
</dbReference>
<dbReference type="GO" id="GO:0031697">
    <property type="term" value="F:beta-1 adrenergic receptor binding"/>
    <property type="evidence" value="ECO:0007669"/>
    <property type="project" value="TreeGrafter"/>
</dbReference>
<keyword evidence="15 23" id="KW-0472">Membrane</keyword>
<feature type="domain" description="PDZ" evidence="26">
    <location>
        <begin position="734"/>
        <end position="816"/>
    </location>
</feature>
<dbReference type="GO" id="GO:0005911">
    <property type="term" value="C:cell-cell junction"/>
    <property type="evidence" value="ECO:0007669"/>
    <property type="project" value="TreeGrafter"/>
</dbReference>
<evidence type="ECO:0000256" key="16">
    <source>
        <dbReference type="ARBA" id="ARBA00023212"/>
    </source>
</evidence>
<evidence type="ECO:0000256" key="10">
    <source>
        <dbReference type="ARBA" id="ARBA00022599"/>
    </source>
</evidence>
<feature type="region of interest" description="Disordered" evidence="22">
    <location>
        <begin position="204"/>
        <end position="284"/>
    </location>
</feature>
<evidence type="ECO:0000256" key="19">
    <source>
        <dbReference type="ARBA" id="ARBA00070827"/>
    </source>
</evidence>
<feature type="domain" description="PDZ" evidence="26">
    <location>
        <begin position="427"/>
        <end position="496"/>
    </location>
</feature>
<dbReference type="InterPro" id="IPR020590">
    <property type="entry name" value="Guanylate_kinase_CS"/>
</dbReference>
<dbReference type="FunFam" id="2.30.42.10:FF:000006">
    <property type="entry name" value="Membrane associated guanylate kinase, WW and PDZ domain containing 1"/>
    <property type="match status" value="1"/>
</dbReference>
<keyword evidence="23" id="KW-0812">Transmembrane</keyword>
<feature type="compositionally biased region" description="Polar residues" evidence="22">
    <location>
        <begin position="682"/>
        <end position="691"/>
    </location>
</feature>
<dbReference type="AlphaFoldDB" id="A0A8C7E5X4"/>
<dbReference type="GO" id="GO:0001750">
    <property type="term" value="C:photoreceptor outer segment"/>
    <property type="evidence" value="ECO:0007669"/>
    <property type="project" value="UniProtKB-SubCell"/>
</dbReference>
<dbReference type="InterPro" id="IPR008145">
    <property type="entry name" value="GK/Ca_channel_bsu"/>
</dbReference>
<evidence type="ECO:0000256" key="9">
    <source>
        <dbReference type="ARBA" id="ARBA00022583"/>
    </source>
</evidence>
<evidence type="ECO:0000256" key="3">
    <source>
        <dbReference type="ARBA" id="ARBA00004437"/>
    </source>
</evidence>
<keyword evidence="16" id="KW-0206">Cytoskeleton</keyword>
<comment type="subcellular location">
    <subcellularLocation>
        <location evidence="2">Cell membrane</location>
        <topology evidence="2">Peripheral membrane protein</topology>
    </subcellularLocation>
    <subcellularLocation>
        <location evidence="4">Cell projection</location>
        <location evidence="4">Cilium</location>
        <location evidence="4">Photoreceptor outer segment</location>
    </subcellularLocation>
    <subcellularLocation>
        <location evidence="1">Cytoplasm</location>
        <location evidence="1">Cytoskeleton</location>
        <location evidence="1">Microtubule organizing center</location>
        <location evidence="1">Centrosome</location>
        <location evidence="1">Centriole</location>
    </subcellularLocation>
    <subcellularLocation>
        <location evidence="5">Late endosome</location>
    </subcellularLocation>
    <subcellularLocation>
        <location evidence="3">Photoreceptor inner segment</location>
    </subcellularLocation>
    <subcellularLocation>
        <location evidence="18">Synapse</location>
        <location evidence="18">Synaptosome</location>
    </subcellularLocation>
</comment>
<feature type="compositionally biased region" description="Polar residues" evidence="22">
    <location>
        <begin position="244"/>
        <end position="253"/>
    </location>
</feature>
<evidence type="ECO:0000259" key="26">
    <source>
        <dbReference type="PROSITE" id="PS50106"/>
    </source>
</evidence>
<keyword evidence="8" id="KW-0963">Cytoplasm</keyword>
<dbReference type="Gene3D" id="3.30.63.10">
    <property type="entry name" value="Guanylate Kinase phosphate binding domain"/>
    <property type="match status" value="1"/>
</dbReference>
<organism evidence="27 28">
    <name type="scientific">Naja naja</name>
    <name type="common">Indian cobra</name>
    <dbReference type="NCBI Taxonomy" id="35670"/>
    <lineage>
        <taxon>Eukaryota</taxon>
        <taxon>Metazoa</taxon>
        <taxon>Chordata</taxon>
        <taxon>Craniata</taxon>
        <taxon>Vertebrata</taxon>
        <taxon>Euteleostomi</taxon>
        <taxon>Lepidosauria</taxon>
        <taxon>Squamata</taxon>
        <taxon>Bifurcata</taxon>
        <taxon>Unidentata</taxon>
        <taxon>Episquamata</taxon>
        <taxon>Toxicofera</taxon>
        <taxon>Serpentes</taxon>
        <taxon>Colubroidea</taxon>
        <taxon>Elapidae</taxon>
        <taxon>Elapinae</taxon>
        <taxon>Naja</taxon>
    </lineage>
</organism>